<evidence type="ECO:0000313" key="1">
    <source>
        <dbReference type="EMBL" id="AIC95393.1"/>
    </source>
</evidence>
<dbReference type="PIRSF" id="PIRSF030140">
    <property type="entry name" value="UCP030140"/>
    <property type="match status" value="1"/>
</dbReference>
<dbReference type="InterPro" id="IPR014871">
    <property type="entry name" value="dUTPase/dCTP_pyrophosphatase"/>
</dbReference>
<proteinExistence type="predicted"/>
<dbReference type="Gene3D" id="1.10.4010.10">
    <property type="entry name" value="Type II deoxyuridine triphosphatase"/>
    <property type="match status" value="1"/>
</dbReference>
<dbReference type="STRING" id="1246626.BleG1_2829"/>
<dbReference type="KEGG" id="ble:BleG1_2829"/>
<keyword evidence="1" id="KW-0378">Hydrolase</keyword>
<dbReference type="InterPro" id="IPR016947">
    <property type="entry name" value="UCP030140"/>
</dbReference>
<dbReference type="HOGENOM" id="CLU_105318_0_0_9"/>
<organism evidence="1 2">
    <name type="scientific">Shouchella lehensis G1</name>
    <dbReference type="NCBI Taxonomy" id="1246626"/>
    <lineage>
        <taxon>Bacteria</taxon>
        <taxon>Bacillati</taxon>
        <taxon>Bacillota</taxon>
        <taxon>Bacilli</taxon>
        <taxon>Bacillales</taxon>
        <taxon>Bacillaceae</taxon>
        <taxon>Shouchella</taxon>
    </lineage>
</organism>
<dbReference type="Proteomes" id="UP000027142">
    <property type="component" value="Chromosome"/>
</dbReference>
<keyword evidence="2" id="KW-1185">Reference proteome</keyword>
<evidence type="ECO:0000313" key="2">
    <source>
        <dbReference type="Proteomes" id="UP000027142"/>
    </source>
</evidence>
<accession>A0A060M4B8</accession>
<dbReference type="Pfam" id="PF08761">
    <property type="entry name" value="dUTPase_2"/>
    <property type="match status" value="2"/>
</dbReference>
<dbReference type="RefSeq" id="WP_038482182.1">
    <property type="nucleotide sequence ID" value="NZ_CP003923.1"/>
</dbReference>
<name>A0A060M4B8_9BACI</name>
<dbReference type="GO" id="GO:0016787">
    <property type="term" value="F:hydrolase activity"/>
    <property type="evidence" value="ECO:0007669"/>
    <property type="project" value="UniProtKB-KW"/>
</dbReference>
<dbReference type="SUPFAM" id="SSF101386">
    <property type="entry name" value="all-alpha NTP pyrophosphatases"/>
    <property type="match status" value="1"/>
</dbReference>
<dbReference type="eggNOG" id="COG4508">
    <property type="taxonomic scope" value="Bacteria"/>
</dbReference>
<gene>
    <name evidence="1" type="ORF">BleG1_2829</name>
</gene>
<reference evidence="1 2" key="1">
    <citation type="journal article" date="2014" name="Gene">
        <title>A comparative genomic analysis of the alkalitolerant soil bacterium Bacillus lehensis G1.</title>
        <authorList>
            <person name="Noor Y.M."/>
            <person name="Samsulrizal N.H."/>
            <person name="Jema'on N.A."/>
            <person name="Low K.O."/>
            <person name="Ramli A.N."/>
            <person name="Alias N.I."/>
            <person name="Damis S.I."/>
            <person name="Fuzi S.F."/>
            <person name="Isa M.N."/>
            <person name="Murad A.M."/>
            <person name="Raih M.F."/>
            <person name="Bakar F.D."/>
            <person name="Najimudin N."/>
            <person name="Mahadi N.M."/>
            <person name="Illias R.M."/>
        </authorList>
    </citation>
    <scope>NUCLEOTIDE SEQUENCE [LARGE SCALE GENOMIC DNA]</scope>
    <source>
        <strain evidence="1 2">G1</strain>
    </source>
</reference>
<dbReference type="CDD" id="cd11527">
    <property type="entry name" value="NTP-PPase_dUTPase"/>
    <property type="match status" value="1"/>
</dbReference>
<dbReference type="PATRIC" id="fig|1246626.3.peg.2821"/>
<dbReference type="OrthoDB" id="5506143at2"/>
<sequence>MNLQRLFKIQAELDTAIIEKKGLHGKDLLADRILALLVELGECANEWRGFKFWSEDQEPRTFASRMKYSDPVNRHGAYPVSYSPLLEEYVDCLHFVLSIGNSLMEKYKFQIEYEMPFKVLHSIPGQQFLTVFARVNDIDSMDFAGGYESHKYRNSYEALLKDFFGLGTTLRFSWEEVETAYLQKNKINHERQVTGY</sequence>
<dbReference type="EMBL" id="CP003923">
    <property type="protein sequence ID" value="AIC95393.1"/>
    <property type="molecule type" value="Genomic_DNA"/>
</dbReference>
<protein>
    <submittedName>
        <fullName evidence="1">2-Deoxyuridine 5-triphosphate nucleotidohydrolase</fullName>
    </submittedName>
</protein>
<dbReference type="AlphaFoldDB" id="A0A060M4B8"/>